<evidence type="ECO:0000313" key="1">
    <source>
        <dbReference type="EMBL" id="CAA9579257.1"/>
    </source>
</evidence>
<gene>
    <name evidence="1" type="ORF">AVDCRST_MAG19-3675</name>
</gene>
<dbReference type="EMBL" id="CADCWL010000206">
    <property type="protein sequence ID" value="CAA9579257.1"/>
    <property type="molecule type" value="Genomic_DNA"/>
</dbReference>
<feature type="non-terminal residue" evidence="1">
    <location>
        <position position="299"/>
    </location>
</feature>
<dbReference type="AlphaFoldDB" id="A0A6J4VP99"/>
<accession>A0A6J4VP99</accession>
<reference evidence="1" key="1">
    <citation type="submission" date="2020-02" db="EMBL/GenBank/DDBJ databases">
        <authorList>
            <person name="Meier V. D."/>
        </authorList>
    </citation>
    <scope>NUCLEOTIDE SEQUENCE</scope>
    <source>
        <strain evidence="1">AVDCRST_MAG19</strain>
    </source>
</reference>
<sequence length="299" mass="32022">MALPFRPSSPSPSIGPRPRRAALAVALTAALLGMLLTAVRPAGAQIPEPPYLGPPAGFGAAETEHFRVFAEDGAAMDAGAFAIAYGSIAERAHAELGALFPPPSAKLVLTVYADDATFAAATRGAPRPDPLGREVLADPGVGDIALSLRRFAARSPREAENGLRRVVAQVLLRRLARGNLPRGFDQGIAAYVERPVGQELAKTAALLQNARQRDDLLSWSDLNRTQPPTAEPEMVAAHAYGVVAFLVERHGLRSLTGFVSALATEPDWRAAMRTVYQRSPGELEDQWRENLPRWTAGGW</sequence>
<proteinExistence type="predicted"/>
<name>A0A6J4VP99_9BACT</name>
<protein>
    <submittedName>
        <fullName evidence="1">Uncharacterized protein</fullName>
    </submittedName>
</protein>
<organism evidence="1">
    <name type="scientific">uncultured Thermomicrobiales bacterium</name>
    <dbReference type="NCBI Taxonomy" id="1645740"/>
    <lineage>
        <taxon>Bacteria</taxon>
        <taxon>Pseudomonadati</taxon>
        <taxon>Thermomicrobiota</taxon>
        <taxon>Thermomicrobia</taxon>
        <taxon>Thermomicrobiales</taxon>
        <taxon>environmental samples</taxon>
    </lineage>
</organism>